<evidence type="ECO:0000313" key="2">
    <source>
        <dbReference type="Proteomes" id="UP000681720"/>
    </source>
</evidence>
<comment type="caution">
    <text evidence="1">The sequence shown here is derived from an EMBL/GenBank/DDBJ whole genome shotgun (WGS) entry which is preliminary data.</text>
</comment>
<reference evidence="1" key="1">
    <citation type="submission" date="2021-02" db="EMBL/GenBank/DDBJ databases">
        <authorList>
            <person name="Nowell W R."/>
        </authorList>
    </citation>
    <scope>NUCLEOTIDE SEQUENCE</scope>
</reference>
<dbReference type="AlphaFoldDB" id="A0A8S3JCL1"/>
<evidence type="ECO:0000313" key="1">
    <source>
        <dbReference type="EMBL" id="CAF5216406.1"/>
    </source>
</evidence>
<dbReference type="EMBL" id="CAJOBJ010358581">
    <property type="protein sequence ID" value="CAF5216406.1"/>
    <property type="molecule type" value="Genomic_DNA"/>
</dbReference>
<proteinExistence type="predicted"/>
<gene>
    <name evidence="1" type="ORF">GIL414_LOCUS81861</name>
</gene>
<sequence>MVEITFNDMFVKKTLSSFNVLGVLNIDELSYLISECAFISNLRLDILAVEEALKTKILFDFGKAEQIDEPRDDCNQIPTNDSPSFSEEEIDAIIGRTYTTRCVKRSYEEDPILIEPKRNKYRQNKMTKDKRDLLHLKDTYYLTDTALKAIFEYVQ</sequence>
<name>A0A8S3JCL1_9BILA</name>
<dbReference type="Proteomes" id="UP000681720">
    <property type="component" value="Unassembled WGS sequence"/>
</dbReference>
<accession>A0A8S3JCL1</accession>
<feature type="non-terminal residue" evidence="1">
    <location>
        <position position="1"/>
    </location>
</feature>
<organism evidence="1 2">
    <name type="scientific">Rotaria magnacalcarata</name>
    <dbReference type="NCBI Taxonomy" id="392030"/>
    <lineage>
        <taxon>Eukaryota</taxon>
        <taxon>Metazoa</taxon>
        <taxon>Spiralia</taxon>
        <taxon>Gnathifera</taxon>
        <taxon>Rotifera</taxon>
        <taxon>Eurotatoria</taxon>
        <taxon>Bdelloidea</taxon>
        <taxon>Philodinida</taxon>
        <taxon>Philodinidae</taxon>
        <taxon>Rotaria</taxon>
    </lineage>
</organism>
<protein>
    <submittedName>
        <fullName evidence="1">Uncharacterized protein</fullName>
    </submittedName>
</protein>